<feature type="region of interest" description="Disordered" evidence="2">
    <location>
        <begin position="50"/>
        <end position="74"/>
    </location>
</feature>
<dbReference type="Proteomes" id="UP000594364">
    <property type="component" value="Chromosome 1"/>
</dbReference>
<reference evidence="4 5" key="1">
    <citation type="journal article" date="2018" name="PLoS Genet.">
        <title>Repeat elements organise 3D genome structure and mediate transcription in the filamentous fungus Epichloe festucae.</title>
        <authorList>
            <person name="Winter D.J."/>
            <person name="Ganley A.R.D."/>
            <person name="Young C.A."/>
            <person name="Liachko I."/>
            <person name="Schardl C.L."/>
            <person name="Dupont P.Y."/>
            <person name="Berry D."/>
            <person name="Ram A."/>
            <person name="Scott B."/>
            <person name="Cox M.P."/>
        </authorList>
    </citation>
    <scope>NUCLEOTIDE SEQUENCE [LARGE SCALE GENOMIC DNA]</scope>
    <source>
        <strain evidence="4 5">Fl1</strain>
    </source>
</reference>
<dbReference type="EMBL" id="CP031385">
    <property type="protein sequence ID" value="QPG95085.1"/>
    <property type="molecule type" value="Genomic_DNA"/>
</dbReference>
<name>A0A7S9PT77_EPIFF</name>
<dbReference type="GO" id="GO:0046872">
    <property type="term" value="F:metal ion binding"/>
    <property type="evidence" value="ECO:0007669"/>
    <property type="project" value="InterPro"/>
</dbReference>
<dbReference type="AlphaFoldDB" id="A0A7S9PT77"/>
<dbReference type="Gene3D" id="3.40.50.20">
    <property type="match status" value="1"/>
</dbReference>
<dbReference type="Gene3D" id="3.30.470.20">
    <property type="entry name" value="ATP-grasp fold, B domain"/>
    <property type="match status" value="1"/>
</dbReference>
<keyword evidence="1" id="KW-0067">ATP-binding</keyword>
<gene>
    <name evidence="4" type="ORF">C2857_007625</name>
</gene>
<feature type="region of interest" description="Disordered" evidence="2">
    <location>
        <begin position="232"/>
        <end position="259"/>
    </location>
</feature>
<keyword evidence="1" id="KW-0547">Nucleotide-binding</keyword>
<dbReference type="SUPFAM" id="SSF56059">
    <property type="entry name" value="Glutathione synthetase ATP-binding domain-like"/>
    <property type="match status" value="1"/>
</dbReference>
<proteinExistence type="predicted"/>
<feature type="compositionally biased region" description="Acidic residues" evidence="2">
    <location>
        <begin position="57"/>
        <end position="70"/>
    </location>
</feature>
<evidence type="ECO:0000256" key="1">
    <source>
        <dbReference type="PROSITE-ProRule" id="PRU00409"/>
    </source>
</evidence>
<dbReference type="OrthoDB" id="186626at2759"/>
<accession>A0A7S9PT77</accession>
<protein>
    <recommendedName>
        <fullName evidence="3">ATP-grasp domain-containing protein</fullName>
    </recommendedName>
</protein>
<keyword evidence="5" id="KW-1185">Reference proteome</keyword>
<evidence type="ECO:0000259" key="3">
    <source>
        <dbReference type="PROSITE" id="PS50975"/>
    </source>
</evidence>
<dbReference type="InterPro" id="IPR011761">
    <property type="entry name" value="ATP-grasp"/>
</dbReference>
<sequence length="551" mass="60984">MAESESPTWHVFKNLCLFTLGVVSLPLGTFSLVVAALLSTFRNDCRANAAQSRCEGEGEGEGEGEEEEEEERKKKRILVTGVSMSKGLAIARILHRQGHTVIGADGHRLSSGRVSRAIRRFHLLPTTTTTTKCDDDAYSTYTYTARLLEIVRSERIHLWIPASDVGGALRDGLAKEAVEARTSARVIQLGHDDVAAMDDKATFMELVGSLGLATPDTRRVGSASELRAFLKTRRTRTRQGAGEGEGEGEGDGDGLSLRPGGTQYVVKPIGVDDVARYDMMAALVPLGTEEETVARIDAIPFGRGTAFVAQEYIRGDEYCTHALVVRGKVRAFVACPSSELQMHYAALPAGSALSESMLDFTRRVADAGGRCWTGHVSFDFLVRRETTTSDEEEEKEKPVMYPIECNPRVHTAVLLFNQTPRLVDEYLSVLEEPATTDTDADADADRGHTPPLYPLPSHRIYWIGQDLVESVLYPAYETFVLGTVGLGQLAESIASFMGRVRHCKDGIFEIWDPLPFWWTYHVQWPLLFLRYLFKGRWHKANVSTGKFFEAT</sequence>
<evidence type="ECO:0000313" key="4">
    <source>
        <dbReference type="EMBL" id="QPG95085.1"/>
    </source>
</evidence>
<evidence type="ECO:0000313" key="5">
    <source>
        <dbReference type="Proteomes" id="UP000594364"/>
    </source>
</evidence>
<organism evidence="4 5">
    <name type="scientific">Epichloe festucae (strain Fl1)</name>
    <dbReference type="NCBI Taxonomy" id="877507"/>
    <lineage>
        <taxon>Eukaryota</taxon>
        <taxon>Fungi</taxon>
        <taxon>Dikarya</taxon>
        <taxon>Ascomycota</taxon>
        <taxon>Pezizomycotina</taxon>
        <taxon>Sordariomycetes</taxon>
        <taxon>Hypocreomycetidae</taxon>
        <taxon>Hypocreales</taxon>
        <taxon>Clavicipitaceae</taxon>
        <taxon>Epichloe</taxon>
    </lineage>
</organism>
<dbReference type="InterPro" id="IPR036291">
    <property type="entry name" value="NAD(P)-bd_dom_sf"/>
</dbReference>
<dbReference type="GO" id="GO:0005524">
    <property type="term" value="F:ATP binding"/>
    <property type="evidence" value="ECO:0007669"/>
    <property type="project" value="UniProtKB-UniRule"/>
</dbReference>
<dbReference type="PROSITE" id="PS50975">
    <property type="entry name" value="ATP_GRASP"/>
    <property type="match status" value="1"/>
</dbReference>
<feature type="domain" description="ATP-grasp" evidence="3">
    <location>
        <begin position="204"/>
        <end position="431"/>
    </location>
</feature>
<dbReference type="SUPFAM" id="SSF51735">
    <property type="entry name" value="NAD(P)-binding Rossmann-fold domains"/>
    <property type="match status" value="1"/>
</dbReference>
<evidence type="ECO:0000256" key="2">
    <source>
        <dbReference type="SAM" id="MobiDB-lite"/>
    </source>
</evidence>